<feature type="transmembrane region" description="Helical" evidence="1">
    <location>
        <begin position="38"/>
        <end position="54"/>
    </location>
</feature>
<protein>
    <submittedName>
        <fullName evidence="2">Uncharacterized protein</fullName>
    </submittedName>
</protein>
<name>A0A370PQZ5_ASPPH</name>
<dbReference type="AlphaFoldDB" id="A0A370PQZ5"/>
<feature type="non-terminal residue" evidence="2">
    <location>
        <position position="1"/>
    </location>
</feature>
<reference evidence="2 3" key="1">
    <citation type="submission" date="2018-07" db="EMBL/GenBank/DDBJ databases">
        <title>Section-level genome sequencing of Aspergillus section Nigri to investigate inter- and intra-species variation.</title>
        <authorList>
            <consortium name="DOE Joint Genome Institute"/>
            <person name="Vesth T.C."/>
            <person name="Nybo J.L."/>
            <person name="Theobald S."/>
            <person name="Frisvad J.C."/>
            <person name="Larsen T.O."/>
            <person name="Nielsen K.F."/>
            <person name="Hoof J.B."/>
            <person name="Brandl J."/>
            <person name="Salamov A."/>
            <person name="Riley R."/>
            <person name="Gladden J.M."/>
            <person name="Phatale P."/>
            <person name="Nielsen M.T."/>
            <person name="Lyhne E.K."/>
            <person name="Kogle M.E."/>
            <person name="Strasser K."/>
            <person name="McDonnell E."/>
            <person name="Barry K."/>
            <person name="Clum A."/>
            <person name="Chen C."/>
            <person name="Nolan M."/>
            <person name="Sandor L."/>
            <person name="Kuo A."/>
            <person name="Lipzen A."/>
            <person name="Hainaut M."/>
            <person name="Drula E."/>
            <person name="Tsang A."/>
            <person name="Magnuson J.K."/>
            <person name="Henrissat B."/>
            <person name="Wiebenga A."/>
            <person name="Simmons B.A."/>
            <person name="Makela M.R."/>
            <person name="De vries R.P."/>
            <person name="Grigoriev I.V."/>
            <person name="Mortensen U.H."/>
            <person name="Baker S.E."/>
            <person name="Andersen M.R."/>
        </authorList>
    </citation>
    <scope>NUCLEOTIDE SEQUENCE [LARGE SCALE GENOMIC DNA]</scope>
    <source>
        <strain evidence="2 3">ATCC 13157</strain>
    </source>
</reference>
<feature type="transmembrane region" description="Helical" evidence="1">
    <location>
        <begin position="61"/>
        <end position="82"/>
    </location>
</feature>
<keyword evidence="1" id="KW-0472">Membrane</keyword>
<dbReference type="Proteomes" id="UP000254937">
    <property type="component" value="Unassembled WGS sequence"/>
</dbReference>
<evidence type="ECO:0000313" key="2">
    <source>
        <dbReference type="EMBL" id="RDK44602.1"/>
    </source>
</evidence>
<evidence type="ECO:0000313" key="3">
    <source>
        <dbReference type="Proteomes" id="UP000254937"/>
    </source>
</evidence>
<gene>
    <name evidence="2" type="ORF">M752DRAFT_248745</name>
</gene>
<sequence length="85" mass="9607">ILSGNSLPRDREGKGIPRKATLHLTSAVLPLQSLPGDFPFPLLLFVLVVSRWTHFHFFNCVFYCPLPSTFLPPLVFCIYIAWCSS</sequence>
<dbReference type="EMBL" id="KZ851849">
    <property type="protein sequence ID" value="RDK44602.1"/>
    <property type="molecule type" value="Genomic_DNA"/>
</dbReference>
<keyword evidence="3" id="KW-1185">Reference proteome</keyword>
<accession>A0A370PQZ5</accession>
<keyword evidence="1" id="KW-0812">Transmembrane</keyword>
<evidence type="ECO:0000256" key="1">
    <source>
        <dbReference type="SAM" id="Phobius"/>
    </source>
</evidence>
<keyword evidence="1" id="KW-1133">Transmembrane helix</keyword>
<proteinExistence type="predicted"/>
<organism evidence="2 3">
    <name type="scientific">Aspergillus phoenicis ATCC 13157</name>
    <dbReference type="NCBI Taxonomy" id="1353007"/>
    <lineage>
        <taxon>Eukaryota</taxon>
        <taxon>Fungi</taxon>
        <taxon>Dikarya</taxon>
        <taxon>Ascomycota</taxon>
        <taxon>Pezizomycotina</taxon>
        <taxon>Eurotiomycetes</taxon>
        <taxon>Eurotiomycetidae</taxon>
        <taxon>Eurotiales</taxon>
        <taxon>Aspergillaceae</taxon>
        <taxon>Aspergillus</taxon>
    </lineage>
</organism>